<evidence type="ECO:0000313" key="2">
    <source>
        <dbReference type="Proteomes" id="UP000192738"/>
    </source>
</evidence>
<organism evidence="1 2">
    <name type="scientific">Sporomusa malonica</name>
    <dbReference type="NCBI Taxonomy" id="112901"/>
    <lineage>
        <taxon>Bacteria</taxon>
        <taxon>Bacillati</taxon>
        <taxon>Bacillota</taxon>
        <taxon>Negativicutes</taxon>
        <taxon>Selenomonadales</taxon>
        <taxon>Sporomusaceae</taxon>
        <taxon>Sporomusa</taxon>
    </lineage>
</organism>
<sequence>MNKAKLKEAEKIFVMRFPGGFSNPQMLELTKKHKVEKMKKMAQDSFAVGQFESADNIIDSMGKIVSQSSLISLFEKPKFRDLVKVLSDGEKKHLAHGLKEFLHGDQAFGFGLMTGLLHEYKLAKWPLLTVYPIYYRPSVEVFIKPTTAKGIIEYFELTGLKYNSNPTFEFYKAFREQIMQMKQEVHASLQVDNAAFCGFLMMTLENHLHTELRR</sequence>
<gene>
    <name evidence="1" type="ORF">SAMN04488500_11510</name>
</gene>
<dbReference type="EMBL" id="FWXI01000015">
    <property type="protein sequence ID" value="SMC95512.1"/>
    <property type="molecule type" value="Genomic_DNA"/>
</dbReference>
<reference evidence="1 2" key="1">
    <citation type="submission" date="2017-04" db="EMBL/GenBank/DDBJ databases">
        <authorList>
            <person name="Afonso C.L."/>
            <person name="Miller P.J."/>
            <person name="Scott M.A."/>
            <person name="Spackman E."/>
            <person name="Goraichik I."/>
            <person name="Dimitrov K.M."/>
            <person name="Suarez D.L."/>
            <person name="Swayne D.E."/>
        </authorList>
    </citation>
    <scope>NUCLEOTIDE SEQUENCE [LARGE SCALE GENOMIC DNA]</scope>
    <source>
        <strain evidence="1 2">DSM 5090</strain>
    </source>
</reference>
<evidence type="ECO:0000313" key="1">
    <source>
        <dbReference type="EMBL" id="SMC95512.1"/>
    </source>
</evidence>
<proteinExistence type="predicted"/>
<dbReference type="AlphaFoldDB" id="A0A1W2DEF9"/>
<name>A0A1W2DEF9_9FIRM</name>
<dbReference type="OrthoDB" id="5871096at2"/>
<keyword evidence="2" id="KW-1185">Reference proteome</keyword>
<dbReference type="Proteomes" id="UP000192738">
    <property type="component" value="Unassembled WGS sequence"/>
</dbReference>
<accession>A0A1W2DEF9</accession>
<protein>
    <submittedName>
        <fullName evidence="1">Uncharacterized protein</fullName>
    </submittedName>
</protein>
<dbReference type="RefSeq" id="WP_084576968.1">
    <property type="nucleotide sequence ID" value="NZ_CP155572.1"/>
</dbReference>